<sequence length="220" mass="24864">MTDISVRELPLFPLPDVVLFPQEVLPLHIFESRYRIMLQTVLEADSRFGVIRLNPATKKIADVGCCAQIIKHQTSEDGRSNLVTLGQQRFRVLEILREAPFYTAMVSWVDDGIDSDQDELSDLSNSVLIALKDVVSLTGKLTDSERNLPEGLPTIPRELSFWVASHLGGPVADEQQKLLEMLDTKHRLSREYQMLDHTRKQLAARTALKETLSNADQKNN</sequence>
<dbReference type="InterPro" id="IPR046336">
    <property type="entry name" value="Lon_prtase_N_sf"/>
</dbReference>
<dbReference type="OrthoDB" id="9806457at2"/>
<dbReference type="KEGG" id="pma:Pro_1662"/>
<name>Q7VA07_PROMA</name>
<proteinExistence type="predicted"/>
<evidence type="ECO:0000313" key="2">
    <source>
        <dbReference type="EMBL" id="AAQ00706.1"/>
    </source>
</evidence>
<dbReference type="InterPro" id="IPR015947">
    <property type="entry name" value="PUA-like_sf"/>
</dbReference>
<dbReference type="PANTHER" id="PTHR46732:SF8">
    <property type="entry name" value="ATP-DEPENDENT PROTEASE LA (LON) DOMAIN PROTEIN"/>
    <property type="match status" value="1"/>
</dbReference>
<dbReference type="HOGENOM" id="CLU_048359_0_1_3"/>
<dbReference type="Pfam" id="PF02190">
    <property type="entry name" value="LON_substr_bdg"/>
    <property type="match status" value="1"/>
</dbReference>
<dbReference type="EnsemblBacteria" id="AAQ00706">
    <property type="protein sequence ID" value="AAQ00706"/>
    <property type="gene ID" value="Pro_1662"/>
</dbReference>
<dbReference type="PATRIC" id="fig|167539.5.peg.1755"/>
<evidence type="ECO:0000313" key="3">
    <source>
        <dbReference type="Proteomes" id="UP000001420"/>
    </source>
</evidence>
<dbReference type="EMBL" id="AE017126">
    <property type="protein sequence ID" value="AAQ00706.1"/>
    <property type="molecule type" value="Genomic_DNA"/>
</dbReference>
<dbReference type="SUPFAM" id="SSF88697">
    <property type="entry name" value="PUA domain-like"/>
    <property type="match status" value="1"/>
</dbReference>
<accession>Q7VA07</accession>
<dbReference type="PROSITE" id="PS51787">
    <property type="entry name" value="LON_N"/>
    <property type="match status" value="1"/>
</dbReference>
<dbReference type="InterPro" id="IPR003111">
    <property type="entry name" value="Lon_prtase_N"/>
</dbReference>
<gene>
    <name evidence="2" type="ordered locus">Pro_1662</name>
</gene>
<dbReference type="Proteomes" id="UP000001420">
    <property type="component" value="Chromosome"/>
</dbReference>
<dbReference type="RefSeq" id="WP_011125812.1">
    <property type="nucleotide sequence ID" value="NC_005042.1"/>
</dbReference>
<dbReference type="AlphaFoldDB" id="Q7VA07"/>
<evidence type="ECO:0000259" key="1">
    <source>
        <dbReference type="PROSITE" id="PS51787"/>
    </source>
</evidence>
<dbReference type="eggNOG" id="COG2802">
    <property type="taxonomic scope" value="Bacteria"/>
</dbReference>
<reference evidence="2 3" key="1">
    <citation type="journal article" date="2003" name="Proc. Natl. Acad. Sci. U.S.A.">
        <title>Genome sequence of the cyanobacterium Prochlorococcus marinus SS120, a nearly minimal oxyphototrophic genome.</title>
        <authorList>
            <person name="Dufresne A."/>
            <person name="Salanoubat M."/>
            <person name="Partensky F."/>
            <person name="Artiguenave F."/>
            <person name="Axmann I.M."/>
            <person name="Barbe V."/>
            <person name="Duprat S."/>
            <person name="Galperin M.Y."/>
            <person name="Koonin E.V."/>
            <person name="Le Gall F."/>
            <person name="Makarova K.S."/>
            <person name="Ostrowski M."/>
            <person name="Oztas S."/>
            <person name="Robert C."/>
            <person name="Rogozin I.B."/>
            <person name="Scanlan D.J."/>
            <person name="Tandeau de Marsac N."/>
            <person name="Weissenbach J."/>
            <person name="Wincker P."/>
            <person name="Wolf Y.I."/>
            <person name="Hess W.R."/>
        </authorList>
    </citation>
    <scope>NUCLEOTIDE SEQUENCE [LARGE SCALE GENOMIC DNA]</scope>
    <source>
        <strain evidence="3">SARG / CCMP1375 / SS120</strain>
    </source>
</reference>
<organism evidence="2 3">
    <name type="scientific">Prochlorococcus marinus (strain SARG / CCMP1375 / SS120)</name>
    <dbReference type="NCBI Taxonomy" id="167539"/>
    <lineage>
        <taxon>Bacteria</taxon>
        <taxon>Bacillati</taxon>
        <taxon>Cyanobacteriota</taxon>
        <taxon>Cyanophyceae</taxon>
        <taxon>Synechococcales</taxon>
        <taxon>Prochlorococcaceae</taxon>
        <taxon>Prochlorococcus</taxon>
    </lineage>
</organism>
<dbReference type="Gene3D" id="2.30.130.40">
    <property type="entry name" value="LON domain-like"/>
    <property type="match status" value="1"/>
</dbReference>
<dbReference type="Gene3D" id="1.20.58.1480">
    <property type="match status" value="1"/>
</dbReference>
<dbReference type="SMART" id="SM00464">
    <property type="entry name" value="LON"/>
    <property type="match status" value="1"/>
</dbReference>
<feature type="domain" description="Lon N-terminal" evidence="1">
    <location>
        <begin position="9"/>
        <end position="199"/>
    </location>
</feature>
<dbReference type="PANTHER" id="PTHR46732">
    <property type="entry name" value="ATP-DEPENDENT PROTEASE LA (LON) DOMAIN PROTEIN"/>
    <property type="match status" value="1"/>
</dbReference>
<protein>
    <recommendedName>
        <fullName evidence="1">Lon N-terminal domain-containing protein</fullName>
    </recommendedName>
</protein>
<keyword evidence="3" id="KW-1185">Reference proteome</keyword>
<dbReference type="STRING" id="167539.Pro_1662"/>